<dbReference type="PROSITE" id="PS50106">
    <property type="entry name" value="PDZ"/>
    <property type="match status" value="1"/>
</dbReference>
<dbReference type="InterPro" id="IPR001478">
    <property type="entry name" value="PDZ"/>
</dbReference>
<dbReference type="STRING" id="517418.Ctha_2272"/>
<sequence>MMYKKNFFLSFALLCLVSLSPVYPAIAQSSAQPDTTSGDIEPSAGYSRAEQIISFILEKLHYREFSFNDSLSSEIFERYLKTLDYNKTYFLESDVRAFATHRLALDDDLRAGRLDAAYEIFNVYKDRVRQRIKWAQARIDERFDFTLDERYEYKREDMKWAATETELNEVWRKLLKNQALELKLSGKQPSEIAKILKDRLANQQRRIEQYNVEDVFRLFMNSVTASIDPHTNYFSPMDSDNFKINMSLSFEGIGARLQSENEYTMVYEIIPGGPAFKAKQLAKGDKIIGVGQGENGEIQDVIGWRLDDVVKLIRGPKGTIVKLQIIPAVGGPDAPSKVIKILRGKVKLEEQAAKKRVLSLNHNGKNYKIGVIDIPAFYLDFEAYHNGDPNYKSTSRDVERLISELKQEKVDGIIIDLRNNGGGSLEEAIKVTGLFIPYGPVVQVRRSDGAVDVNSDDDPDVAYDGPLGVLINRYSASASEIFAGAIQDYKRGLIIGEQSYGKGTVQNLLDLNSYIRFGDQRFGQIKLTIAKFYRITGASTQRKGVIPDLQMPSPIDPEDAGEDTEPSALPWDVIQAADYKLSQKINGQVVSKLIKTHNERLKTEPQLKAYIEEIEKIKENEDKNYVSLKESTRKKERDEIEQIRKKIKDLMSKSPENASDKKPDSQSEDAEETVQASEEEDILLNESGEILADFIRFQR</sequence>
<reference evidence="9 10" key="1">
    <citation type="submission" date="2008-06" db="EMBL/GenBank/DDBJ databases">
        <title>Complete sequence of Chloroherpeton thalassium ATCC 35110.</title>
        <authorList>
            <consortium name="US DOE Joint Genome Institute"/>
            <person name="Lucas S."/>
            <person name="Copeland A."/>
            <person name="Lapidus A."/>
            <person name="Glavina del Rio T."/>
            <person name="Dalin E."/>
            <person name="Tice H."/>
            <person name="Bruce D."/>
            <person name="Goodwin L."/>
            <person name="Pitluck S."/>
            <person name="Schmutz J."/>
            <person name="Larimer F."/>
            <person name="Land M."/>
            <person name="Hauser L."/>
            <person name="Kyrpides N."/>
            <person name="Mikhailova N."/>
            <person name="Liu Z."/>
            <person name="Li T."/>
            <person name="Zhao F."/>
            <person name="Overmann J."/>
            <person name="Bryant D.A."/>
            <person name="Richardson P."/>
        </authorList>
    </citation>
    <scope>NUCLEOTIDE SEQUENCE [LARGE SCALE GENOMIC DNA]</scope>
    <source>
        <strain evidence="10">ATCC 35110 / GB-78</strain>
    </source>
</reference>
<dbReference type="InterPro" id="IPR020992">
    <property type="entry name" value="Tail_Prtase_C"/>
</dbReference>
<dbReference type="CDD" id="cd06782">
    <property type="entry name" value="cpPDZ_CPP-like"/>
    <property type="match status" value="1"/>
</dbReference>
<feature type="compositionally biased region" description="Acidic residues" evidence="6">
    <location>
        <begin position="666"/>
        <end position="683"/>
    </location>
</feature>
<evidence type="ECO:0000256" key="2">
    <source>
        <dbReference type="ARBA" id="ARBA00022670"/>
    </source>
</evidence>
<keyword evidence="3 5" id="KW-0378">Hydrolase</keyword>
<gene>
    <name evidence="9" type="ordered locus">Ctha_2272</name>
</gene>
<dbReference type="GO" id="GO:0007165">
    <property type="term" value="P:signal transduction"/>
    <property type="evidence" value="ECO:0007669"/>
    <property type="project" value="TreeGrafter"/>
</dbReference>
<feature type="region of interest" description="Disordered" evidence="6">
    <location>
        <begin position="647"/>
        <end position="685"/>
    </location>
</feature>
<evidence type="ECO:0000256" key="7">
    <source>
        <dbReference type="SAM" id="SignalP"/>
    </source>
</evidence>
<dbReference type="SUPFAM" id="SSF52096">
    <property type="entry name" value="ClpP/crotonase"/>
    <property type="match status" value="1"/>
</dbReference>
<evidence type="ECO:0000259" key="8">
    <source>
        <dbReference type="PROSITE" id="PS50106"/>
    </source>
</evidence>
<feature type="signal peptide" evidence="7">
    <location>
        <begin position="1"/>
        <end position="27"/>
    </location>
</feature>
<keyword evidence="10" id="KW-1185">Reference proteome</keyword>
<keyword evidence="2 5" id="KW-0645">Protease</keyword>
<dbReference type="PANTHER" id="PTHR32060">
    <property type="entry name" value="TAIL-SPECIFIC PROTEASE"/>
    <property type="match status" value="1"/>
</dbReference>
<evidence type="ECO:0000256" key="5">
    <source>
        <dbReference type="RuleBase" id="RU004404"/>
    </source>
</evidence>
<dbReference type="Pfam" id="PF17804">
    <property type="entry name" value="TSP_NTD"/>
    <property type="match status" value="1"/>
</dbReference>
<dbReference type="InterPro" id="IPR005151">
    <property type="entry name" value="Tail-specific_protease"/>
</dbReference>
<dbReference type="InterPro" id="IPR029045">
    <property type="entry name" value="ClpP/crotonase-like_dom_sf"/>
</dbReference>
<dbReference type="Proteomes" id="UP000001208">
    <property type="component" value="Chromosome"/>
</dbReference>
<dbReference type="KEGG" id="cts:Ctha_2272"/>
<dbReference type="GO" id="GO:0006508">
    <property type="term" value="P:proteolysis"/>
    <property type="evidence" value="ECO:0007669"/>
    <property type="project" value="UniProtKB-KW"/>
</dbReference>
<dbReference type="eggNOG" id="COG0793">
    <property type="taxonomic scope" value="Bacteria"/>
</dbReference>
<accession>B3QWG3</accession>
<dbReference type="GO" id="GO:0030288">
    <property type="term" value="C:outer membrane-bounded periplasmic space"/>
    <property type="evidence" value="ECO:0007669"/>
    <property type="project" value="TreeGrafter"/>
</dbReference>
<evidence type="ECO:0000313" key="10">
    <source>
        <dbReference type="Proteomes" id="UP000001208"/>
    </source>
</evidence>
<evidence type="ECO:0000256" key="3">
    <source>
        <dbReference type="ARBA" id="ARBA00022801"/>
    </source>
</evidence>
<dbReference type="InterPro" id="IPR004447">
    <property type="entry name" value="Peptidase_S41A"/>
</dbReference>
<name>B3QWG3_CHLT3</name>
<dbReference type="OrthoDB" id="9812068at2"/>
<dbReference type="Pfam" id="PF00595">
    <property type="entry name" value="PDZ"/>
    <property type="match status" value="1"/>
</dbReference>
<dbReference type="PANTHER" id="PTHR32060:SF22">
    <property type="entry name" value="CARBOXYL-TERMINAL-PROCESSING PEPTIDASE 3, CHLOROPLASTIC"/>
    <property type="match status" value="1"/>
</dbReference>
<dbReference type="HOGENOM" id="CLU_016199_1_0_10"/>
<organism evidence="9 10">
    <name type="scientific">Chloroherpeton thalassium (strain ATCC 35110 / GB-78)</name>
    <dbReference type="NCBI Taxonomy" id="517418"/>
    <lineage>
        <taxon>Bacteria</taxon>
        <taxon>Pseudomonadati</taxon>
        <taxon>Chlorobiota</taxon>
        <taxon>Chlorobiia</taxon>
        <taxon>Chlorobiales</taxon>
        <taxon>Chloroherpetonaceae</taxon>
        <taxon>Chloroherpeton</taxon>
    </lineage>
</organism>
<dbReference type="Gene3D" id="3.90.226.10">
    <property type="entry name" value="2-enoyl-CoA Hydratase, Chain A, domain 1"/>
    <property type="match status" value="1"/>
</dbReference>
<dbReference type="EC" id="3.4.21.102" evidence="9"/>
<keyword evidence="4 5" id="KW-0720">Serine protease</keyword>
<dbReference type="Pfam" id="PF11818">
    <property type="entry name" value="DUF3340"/>
    <property type="match status" value="1"/>
</dbReference>
<feature type="chain" id="PRO_5002797832" evidence="7">
    <location>
        <begin position="28"/>
        <end position="699"/>
    </location>
</feature>
<dbReference type="Gene3D" id="2.30.42.10">
    <property type="match status" value="1"/>
</dbReference>
<dbReference type="FunFam" id="3.90.226.10:FF:000090">
    <property type="entry name" value="Tail-specific protease"/>
    <property type="match status" value="1"/>
</dbReference>
<dbReference type="SUPFAM" id="SSF50156">
    <property type="entry name" value="PDZ domain-like"/>
    <property type="match status" value="1"/>
</dbReference>
<dbReference type="CDD" id="cd07560">
    <property type="entry name" value="Peptidase_S41_CPP"/>
    <property type="match status" value="1"/>
</dbReference>
<protein>
    <submittedName>
        <fullName evidence="9">Carboxyl-terminal protease</fullName>
        <ecNumber evidence="9">3.4.21.102</ecNumber>
    </submittedName>
</protein>
<dbReference type="Pfam" id="PF03572">
    <property type="entry name" value="Peptidase_S41"/>
    <property type="match status" value="1"/>
</dbReference>
<dbReference type="RefSeq" id="WP_012500806.1">
    <property type="nucleotide sequence ID" value="NC_011026.1"/>
</dbReference>
<dbReference type="AlphaFoldDB" id="B3QWG3"/>
<comment type="similarity">
    <text evidence="1 5">Belongs to the peptidase S41A family.</text>
</comment>
<dbReference type="SMART" id="SM00245">
    <property type="entry name" value="TSPc"/>
    <property type="match status" value="1"/>
</dbReference>
<evidence type="ECO:0000313" key="9">
    <source>
        <dbReference type="EMBL" id="ACF14723.1"/>
    </source>
</evidence>
<proteinExistence type="inferred from homology"/>
<evidence type="ECO:0000256" key="1">
    <source>
        <dbReference type="ARBA" id="ARBA00009179"/>
    </source>
</evidence>
<dbReference type="GO" id="GO:0004252">
    <property type="term" value="F:serine-type endopeptidase activity"/>
    <property type="evidence" value="ECO:0007669"/>
    <property type="project" value="UniProtKB-EC"/>
</dbReference>
<dbReference type="EMBL" id="CP001100">
    <property type="protein sequence ID" value="ACF14723.1"/>
    <property type="molecule type" value="Genomic_DNA"/>
</dbReference>
<dbReference type="SMART" id="SM00228">
    <property type="entry name" value="PDZ"/>
    <property type="match status" value="1"/>
</dbReference>
<dbReference type="InterPro" id="IPR040573">
    <property type="entry name" value="TSP_N"/>
</dbReference>
<feature type="domain" description="PDZ" evidence="8">
    <location>
        <begin position="243"/>
        <end position="314"/>
    </location>
</feature>
<evidence type="ECO:0000256" key="4">
    <source>
        <dbReference type="ARBA" id="ARBA00022825"/>
    </source>
</evidence>
<dbReference type="NCBIfam" id="TIGR00225">
    <property type="entry name" value="prc"/>
    <property type="match status" value="1"/>
</dbReference>
<dbReference type="MEROPS" id="S41.001"/>
<evidence type="ECO:0000256" key="6">
    <source>
        <dbReference type="SAM" id="MobiDB-lite"/>
    </source>
</evidence>
<dbReference type="InterPro" id="IPR036034">
    <property type="entry name" value="PDZ_sf"/>
</dbReference>
<keyword evidence="7" id="KW-0732">Signal</keyword>